<dbReference type="RefSeq" id="WP_147188693.1">
    <property type="nucleotide sequence ID" value="NZ_CP042435.1"/>
</dbReference>
<proteinExistence type="predicted"/>
<gene>
    <name evidence="1" type="ORF">FRZ67_06130</name>
</gene>
<protein>
    <submittedName>
        <fullName evidence="1">EcsC family protein</fullName>
    </submittedName>
</protein>
<dbReference type="InterPro" id="IPR024787">
    <property type="entry name" value="EcsC"/>
</dbReference>
<dbReference type="AlphaFoldDB" id="A0A5B8V7M0"/>
<organism evidence="1 2">
    <name type="scientific">Panacibacter ginsenosidivorans</name>
    <dbReference type="NCBI Taxonomy" id="1813871"/>
    <lineage>
        <taxon>Bacteria</taxon>
        <taxon>Pseudomonadati</taxon>
        <taxon>Bacteroidota</taxon>
        <taxon>Chitinophagia</taxon>
        <taxon>Chitinophagales</taxon>
        <taxon>Chitinophagaceae</taxon>
        <taxon>Panacibacter</taxon>
    </lineage>
</organism>
<evidence type="ECO:0000313" key="2">
    <source>
        <dbReference type="Proteomes" id="UP000321533"/>
    </source>
</evidence>
<keyword evidence="2" id="KW-1185">Reference proteome</keyword>
<dbReference type="Pfam" id="PF12787">
    <property type="entry name" value="EcsC"/>
    <property type="match status" value="1"/>
</dbReference>
<name>A0A5B8V7M0_9BACT</name>
<sequence>MQTYNIHPLQELKSWQKEMQRKPSFTNRLAKKLQTKMNSLLPEKVHKAITVAIKQMVRVVLFGAGITTSKPNTEDSLEIKEKAVLERIKMYRTTAAAEGGITGAGGILLGLADFPLLVGIKLKLLFDIAALYGFDTKDYKERIFILYIMQLAFSSQEERRNVYLKMENWKEHAQQLPDDINQYDWRTFQQEYRDYIDLAKMAQLIPIIGAPVGIVVNYRLIKKLGKTAMNAYRMRLL</sequence>
<accession>A0A5B8V7M0</accession>
<dbReference type="OrthoDB" id="1705901at2"/>
<dbReference type="PANTHER" id="PTHR41260">
    <property type="entry name" value="PROTEIN ECSC"/>
    <property type="match status" value="1"/>
</dbReference>
<evidence type="ECO:0000313" key="1">
    <source>
        <dbReference type="EMBL" id="QEC66893.1"/>
    </source>
</evidence>
<reference evidence="1 2" key="1">
    <citation type="journal article" date="2016" name="Int. J. Syst. Evol. Microbiol.">
        <title>Panacibacter ginsenosidivorans gen. nov., sp. nov., with ginsenoside converting activity isolated from soil of a ginseng field.</title>
        <authorList>
            <person name="Siddiqi M.Z."/>
            <person name="Muhammad Shafi S."/>
            <person name="Choi K.D."/>
            <person name="Im W.T."/>
        </authorList>
    </citation>
    <scope>NUCLEOTIDE SEQUENCE [LARGE SCALE GENOMIC DNA]</scope>
    <source>
        <strain evidence="1 2">Gsoil1550</strain>
    </source>
</reference>
<dbReference type="EMBL" id="CP042435">
    <property type="protein sequence ID" value="QEC66893.1"/>
    <property type="molecule type" value="Genomic_DNA"/>
</dbReference>
<dbReference type="PANTHER" id="PTHR41260:SF1">
    <property type="entry name" value="PROTEIN ECSC"/>
    <property type="match status" value="1"/>
</dbReference>
<dbReference type="KEGG" id="pgin:FRZ67_06130"/>
<dbReference type="Proteomes" id="UP000321533">
    <property type="component" value="Chromosome"/>
</dbReference>